<evidence type="ECO:0000256" key="1">
    <source>
        <dbReference type="SAM" id="MobiDB-lite"/>
    </source>
</evidence>
<name>A0AB73TB26_9FIRM</name>
<feature type="region of interest" description="Disordered" evidence="1">
    <location>
        <begin position="1"/>
        <end position="79"/>
    </location>
</feature>
<gene>
    <name evidence="2" type="ORF">C7383_101736</name>
</gene>
<dbReference type="InterPro" id="IPR046313">
    <property type="entry name" value="DUF6465"/>
</dbReference>
<evidence type="ECO:0000313" key="3">
    <source>
        <dbReference type="Proteomes" id="UP000245412"/>
    </source>
</evidence>
<dbReference type="Pfam" id="PF20069">
    <property type="entry name" value="DUF6465"/>
    <property type="match status" value="1"/>
</dbReference>
<accession>A0AB73TB26</accession>
<evidence type="ECO:0000313" key="2">
    <source>
        <dbReference type="EMBL" id="PWJ79355.1"/>
    </source>
</evidence>
<feature type="compositionally biased region" description="Basic and acidic residues" evidence="1">
    <location>
        <begin position="7"/>
        <end position="30"/>
    </location>
</feature>
<comment type="caution">
    <text evidence="2">The sequence shown here is derived from an EMBL/GenBank/DDBJ whole genome shotgun (WGS) entry which is preliminary data.</text>
</comment>
<dbReference type="RefSeq" id="WP_109624744.1">
    <property type="nucleotide sequence ID" value="NZ_JANKBI010000001.1"/>
</dbReference>
<dbReference type="EMBL" id="QGGY01000001">
    <property type="protein sequence ID" value="PWJ79355.1"/>
    <property type="molecule type" value="Genomic_DNA"/>
</dbReference>
<keyword evidence="3" id="KW-1185">Reference proteome</keyword>
<feature type="compositionally biased region" description="Low complexity" evidence="1">
    <location>
        <begin position="53"/>
        <end position="79"/>
    </location>
</feature>
<sequence>MKTVKKLTKETAKVETAPVKDTKTAVKNEAPKAAAAPAAKATTVEKTTEKTTAENTAVKTETAKKTAPARKTGTARRTAAAKKSAEIKETVYLQCFGKEVSAADLSSRVKEIWEKEYNKKTDEIETLEIYLKPEEDAAYYVINSSVTGSISL</sequence>
<feature type="compositionally biased region" description="Low complexity" evidence="1">
    <location>
        <begin position="31"/>
        <end position="45"/>
    </location>
</feature>
<dbReference type="AlphaFoldDB" id="A0AB73TB26"/>
<dbReference type="Proteomes" id="UP000245412">
    <property type="component" value="Unassembled WGS sequence"/>
</dbReference>
<reference evidence="2 3" key="1">
    <citation type="submission" date="2018-05" db="EMBL/GenBank/DDBJ databases">
        <authorList>
            <person name="Goeker M."/>
            <person name="Huntemann M."/>
            <person name="Clum A."/>
            <person name="Pillay M."/>
            <person name="Palaniappan K."/>
            <person name="Varghese N."/>
            <person name="Mikhailova N."/>
            <person name="Stamatis D."/>
            <person name="Reddy T."/>
            <person name="Daum C."/>
            <person name="Shapiro N."/>
            <person name="Ivanova N."/>
            <person name="Kyrpides N."/>
            <person name="Woyke T."/>
        </authorList>
    </citation>
    <scope>NUCLEOTIDE SEQUENCE [LARGE SCALE GENOMIC DNA]</scope>
    <source>
        <strain evidence="2 3">DSM 26524</strain>
    </source>
</reference>
<protein>
    <recommendedName>
        <fullName evidence="4">DNA-binding protein</fullName>
    </recommendedName>
</protein>
<proteinExistence type="predicted"/>
<organism evidence="2 3">
    <name type="scientific">Murimonas intestini</name>
    <dbReference type="NCBI Taxonomy" id="1337051"/>
    <lineage>
        <taxon>Bacteria</taxon>
        <taxon>Bacillati</taxon>
        <taxon>Bacillota</taxon>
        <taxon>Clostridia</taxon>
        <taxon>Lachnospirales</taxon>
        <taxon>Lachnospiraceae</taxon>
        <taxon>Murimonas</taxon>
    </lineage>
</organism>
<evidence type="ECO:0008006" key="4">
    <source>
        <dbReference type="Google" id="ProtNLM"/>
    </source>
</evidence>